<dbReference type="STRING" id="86259.A0A4Z1NNS3"/>
<dbReference type="AlphaFoldDB" id="A0A4Z1NNS3"/>
<dbReference type="InterPro" id="IPR040201">
    <property type="entry name" value="Mrg3-like"/>
</dbReference>
<dbReference type="GO" id="GO:0031942">
    <property type="term" value="C:i-AAA complex"/>
    <property type="evidence" value="ECO:0007669"/>
    <property type="project" value="TreeGrafter"/>
</dbReference>
<dbReference type="Proteomes" id="UP000298493">
    <property type="component" value="Unassembled WGS sequence"/>
</dbReference>
<evidence type="ECO:0000313" key="3">
    <source>
        <dbReference type="Proteomes" id="UP000298493"/>
    </source>
</evidence>
<protein>
    <submittedName>
        <fullName evidence="2">Tetratricopeptide-like helical</fullName>
    </submittedName>
</protein>
<proteinExistence type="predicted"/>
<dbReference type="CDD" id="cd24145">
    <property type="entry name" value="Mgr3-like"/>
    <property type="match status" value="1"/>
</dbReference>
<gene>
    <name evidence="2" type="ORF">E6O75_ATG08132</name>
</gene>
<dbReference type="PANTHER" id="PTHR28142">
    <property type="entry name" value="MITOCHONDRIAL INNER MEMBRANE I-AAA PROTEASE SUPERCOMPLEX SUBUNIT MGR3-RELATED"/>
    <property type="match status" value="1"/>
</dbReference>
<dbReference type="InterPro" id="IPR011990">
    <property type="entry name" value="TPR-like_helical_dom_sf"/>
</dbReference>
<feature type="compositionally biased region" description="Pro residues" evidence="1">
    <location>
        <begin position="316"/>
        <end position="326"/>
    </location>
</feature>
<sequence length="458" mass="50922">MFSKAIPRAAPRSFQCLARPQCQELQQILRSRTRSLRPRTPMRHNSGYASPKKKTYFQLLTEAFRDNPWQSAAAVSSVAGGILLLIYVNRVYHTYFIGAFHQFPDEVAKPMRKALYWDLHNPDPQKALKYYKEALRKVEEIGMDPFSKEVLGIKIQLAALFERYHNYKKAIEVLEIVRRDCYAWVEKLGGIHMTDGKRTRVLGQAAAMGVKLGELYSLPYVDDQEAAEAALVTAVETMLKEKRRREKEGVKDGEGDWKTDEEMGASFEALGHLYDSKDKHHLSAPLFLNALSLCPPKSCHSVILMNNLATSIAQQRPPPSFASPPPERSRTDSKSLLKTKPSNTPASVQTPDIMPSPADYRAQATLWATNALHLSQTIKPPDRTEECDVGCAVATHNLGEFAEMAGDLPIATKYYTEAESLAKGIGFEDGVKNAQEGLERVGQSAAGRGIQTGAKLSS</sequence>
<feature type="compositionally biased region" description="Polar residues" evidence="1">
    <location>
        <begin position="336"/>
        <end position="350"/>
    </location>
</feature>
<dbReference type="PANTHER" id="PTHR28142:SF1">
    <property type="entry name" value="MITOCHONDRIAL INNER MEMBRANE I-AAA PROTEASE SUPERCOMPLEX SUBUNIT MGR3-RELATED"/>
    <property type="match status" value="1"/>
</dbReference>
<name>A0A4Z1NNS3_9PEZI</name>
<evidence type="ECO:0000256" key="1">
    <source>
        <dbReference type="SAM" id="MobiDB-lite"/>
    </source>
</evidence>
<organism evidence="2 3">
    <name type="scientific">Venturia nashicola</name>
    <dbReference type="NCBI Taxonomy" id="86259"/>
    <lineage>
        <taxon>Eukaryota</taxon>
        <taxon>Fungi</taxon>
        <taxon>Dikarya</taxon>
        <taxon>Ascomycota</taxon>
        <taxon>Pezizomycotina</taxon>
        <taxon>Dothideomycetes</taxon>
        <taxon>Pleosporomycetidae</taxon>
        <taxon>Venturiales</taxon>
        <taxon>Venturiaceae</taxon>
        <taxon>Venturia</taxon>
    </lineage>
</organism>
<dbReference type="GO" id="GO:0006515">
    <property type="term" value="P:protein quality control for misfolded or incompletely synthesized proteins"/>
    <property type="evidence" value="ECO:0007669"/>
    <property type="project" value="TreeGrafter"/>
</dbReference>
<dbReference type="Gene3D" id="1.25.40.10">
    <property type="entry name" value="Tetratricopeptide repeat domain"/>
    <property type="match status" value="1"/>
</dbReference>
<evidence type="ECO:0000313" key="2">
    <source>
        <dbReference type="EMBL" id="TID17386.1"/>
    </source>
</evidence>
<dbReference type="SUPFAM" id="SSF48452">
    <property type="entry name" value="TPR-like"/>
    <property type="match status" value="1"/>
</dbReference>
<accession>A0A4Z1NNS3</accession>
<feature type="region of interest" description="Disordered" evidence="1">
    <location>
        <begin position="314"/>
        <end position="352"/>
    </location>
</feature>
<keyword evidence="3" id="KW-1185">Reference proteome</keyword>
<dbReference type="EMBL" id="SNSC02000016">
    <property type="protein sequence ID" value="TID17386.1"/>
    <property type="molecule type" value="Genomic_DNA"/>
</dbReference>
<dbReference type="GO" id="GO:0051787">
    <property type="term" value="F:misfolded protein binding"/>
    <property type="evidence" value="ECO:0007669"/>
    <property type="project" value="TreeGrafter"/>
</dbReference>
<reference evidence="2 3" key="1">
    <citation type="submission" date="2019-04" db="EMBL/GenBank/DDBJ databases">
        <title>High contiguity whole genome sequence and gene annotation resource for two Venturia nashicola isolates.</title>
        <authorList>
            <person name="Prokchorchik M."/>
            <person name="Won K."/>
            <person name="Lee Y."/>
            <person name="Choi E.D."/>
            <person name="Segonzac C."/>
            <person name="Sohn K.H."/>
        </authorList>
    </citation>
    <scope>NUCLEOTIDE SEQUENCE [LARGE SCALE GENOMIC DNA]</scope>
    <source>
        <strain evidence="2 3">PRI2</strain>
    </source>
</reference>
<comment type="caution">
    <text evidence="2">The sequence shown here is derived from an EMBL/GenBank/DDBJ whole genome shotgun (WGS) entry which is preliminary data.</text>
</comment>